<keyword evidence="1" id="KW-0238">DNA-binding</keyword>
<dbReference type="CDD" id="cd01949">
    <property type="entry name" value="GGDEF"/>
    <property type="match status" value="1"/>
</dbReference>
<dbReference type="PANTHER" id="PTHR44757">
    <property type="entry name" value="DIGUANYLATE CYCLASE DGCP"/>
    <property type="match status" value="1"/>
</dbReference>
<dbReference type="SUPFAM" id="SSF55785">
    <property type="entry name" value="PYP-like sensor domain (PAS domain)"/>
    <property type="match status" value="1"/>
</dbReference>
<reference evidence="10" key="1">
    <citation type="journal article" date="2019" name="Int. J. Syst. Evol. Microbiol.">
        <title>The Global Catalogue of Microorganisms (GCM) 10K type strain sequencing project: providing services to taxonomists for standard genome sequencing and annotation.</title>
        <authorList>
            <consortium name="The Broad Institute Genomics Platform"/>
            <consortium name="The Broad Institute Genome Sequencing Center for Infectious Disease"/>
            <person name="Wu L."/>
            <person name="Ma J."/>
        </authorList>
    </citation>
    <scope>NUCLEOTIDE SEQUENCE [LARGE SCALE GENOMIC DNA]</scope>
    <source>
        <strain evidence="10">JCM 16603</strain>
    </source>
</reference>
<evidence type="ECO:0000313" key="10">
    <source>
        <dbReference type="Proteomes" id="UP001501310"/>
    </source>
</evidence>
<dbReference type="NCBIfam" id="TIGR00254">
    <property type="entry name" value="GGDEF"/>
    <property type="match status" value="1"/>
</dbReference>
<dbReference type="InterPro" id="IPR000160">
    <property type="entry name" value="GGDEF_dom"/>
</dbReference>
<feature type="domain" description="EAL" evidence="6">
    <location>
        <begin position="318"/>
        <end position="569"/>
    </location>
</feature>
<feature type="domain" description="GGDEF" evidence="7">
    <location>
        <begin position="176"/>
        <end position="309"/>
    </location>
</feature>
<dbReference type="Gene3D" id="1.10.150.130">
    <property type="match status" value="1"/>
</dbReference>
<dbReference type="Pfam" id="PF13426">
    <property type="entry name" value="PAS_9"/>
    <property type="match status" value="1"/>
</dbReference>
<proteinExistence type="predicted"/>
<dbReference type="SUPFAM" id="SSF56349">
    <property type="entry name" value="DNA breaking-rejoining enzymes"/>
    <property type="match status" value="1"/>
</dbReference>
<dbReference type="Gene3D" id="3.20.20.450">
    <property type="entry name" value="EAL domain"/>
    <property type="match status" value="1"/>
</dbReference>
<evidence type="ECO:0000259" key="8">
    <source>
        <dbReference type="PROSITE" id="PS51898"/>
    </source>
</evidence>
<dbReference type="CDD" id="cd00130">
    <property type="entry name" value="PAS"/>
    <property type="match status" value="1"/>
</dbReference>
<dbReference type="Pfam" id="PF00589">
    <property type="entry name" value="Phage_integrase"/>
    <property type="match status" value="1"/>
</dbReference>
<dbReference type="InterPro" id="IPR000700">
    <property type="entry name" value="PAS-assoc_C"/>
</dbReference>
<dbReference type="Gene3D" id="3.30.70.270">
    <property type="match status" value="1"/>
</dbReference>
<feature type="domain" description="Tyr recombinase" evidence="8">
    <location>
        <begin position="833"/>
        <end position="978"/>
    </location>
</feature>
<feature type="domain" description="PAS" evidence="4">
    <location>
        <begin position="17"/>
        <end position="63"/>
    </location>
</feature>
<dbReference type="SUPFAM" id="SSF55073">
    <property type="entry name" value="Nucleotide cyclase"/>
    <property type="match status" value="1"/>
</dbReference>
<dbReference type="InterPro" id="IPR035919">
    <property type="entry name" value="EAL_sf"/>
</dbReference>
<evidence type="ECO:0000256" key="1">
    <source>
        <dbReference type="ARBA" id="ARBA00023125"/>
    </source>
</evidence>
<evidence type="ECO:0000256" key="3">
    <source>
        <dbReference type="SAM" id="MobiDB-lite"/>
    </source>
</evidence>
<dbReference type="InterPro" id="IPR011010">
    <property type="entry name" value="DNA_brk_join_enz"/>
</dbReference>
<comment type="caution">
    <text evidence="9">The sequence shown here is derived from an EMBL/GenBank/DDBJ whole genome shotgun (WGS) entry which is preliminary data.</text>
</comment>
<dbReference type="InterPro" id="IPR010998">
    <property type="entry name" value="Integrase_recombinase_N"/>
</dbReference>
<evidence type="ECO:0000313" key="9">
    <source>
        <dbReference type="EMBL" id="GAA4004566.1"/>
    </source>
</evidence>
<dbReference type="EMBL" id="BAAAZD010000002">
    <property type="protein sequence ID" value="GAA4004566.1"/>
    <property type="molecule type" value="Genomic_DNA"/>
</dbReference>
<dbReference type="InterPro" id="IPR035965">
    <property type="entry name" value="PAS-like_dom_sf"/>
</dbReference>
<dbReference type="PROSITE" id="PS50883">
    <property type="entry name" value="EAL"/>
    <property type="match status" value="1"/>
</dbReference>
<dbReference type="InterPro" id="IPR001633">
    <property type="entry name" value="EAL_dom"/>
</dbReference>
<accession>A0ABP7RZM7</accession>
<dbReference type="SUPFAM" id="SSF141868">
    <property type="entry name" value="EAL domain-like"/>
    <property type="match status" value="1"/>
</dbReference>
<keyword evidence="2" id="KW-0233">DNA recombination</keyword>
<organism evidence="9 10">
    <name type="scientific">Sphingomonas humi</name>
    <dbReference type="NCBI Taxonomy" id="335630"/>
    <lineage>
        <taxon>Bacteria</taxon>
        <taxon>Pseudomonadati</taxon>
        <taxon>Pseudomonadota</taxon>
        <taxon>Alphaproteobacteria</taxon>
        <taxon>Sphingomonadales</taxon>
        <taxon>Sphingomonadaceae</taxon>
        <taxon>Sphingomonas</taxon>
    </lineage>
</organism>
<dbReference type="InterPro" id="IPR013762">
    <property type="entry name" value="Integrase-like_cat_sf"/>
</dbReference>
<dbReference type="PROSITE" id="PS50887">
    <property type="entry name" value="GGDEF"/>
    <property type="match status" value="1"/>
</dbReference>
<dbReference type="InterPro" id="IPR002104">
    <property type="entry name" value="Integrase_catalytic"/>
</dbReference>
<sequence>MFGSLARQFDNKQSTAEALLLMQAFERSSQGWFWSVDDAGCLVYVSESVATLLDMSQRDLIGQRFTDIFMISGDDDSGRRNLPFLLTKCSPFEGVILRPVRSGLEKFWAVSGDPHFDRAGNLRGFRGSAIDITDQRRSSERASRLAEYDALTGLPNRRKMEESLDAILAGAEQHRRNCVVMLVDLDRFKQVNDTLGHPAGDALLRQVAGRLMTIVGDKERVFRLGGDEFQVIVSDRADQHSVEALASDIIHSLSQPYSVNGSRCVIGASIGIAVSPKDGFKRVELIRNADLALYASKFDGRGRFKFFSTDLLASAEEKRVLEEDLRDALVRNQMRLVYQPVVHCHSNRITGVEALMRWDHPTKGPISPAVFVPIAEDTGLVSHLGDWALRKACEDAASWPGSIRVAVNVSPAQFTDGTLPSTIISALASSGLPANRLELEITEGVFLGDTAVAAHMFATLKKIGVRLALDDFGTGYSSLGYLRSAPFDKIKIDQTFVREATLPGSRNSAIIAAIVALAEALGMDTTAEGIEFLDQLALIRRLGVSHVQGWVYSKALTSADLQDRLADGKWAIEPTGPSNQRSNRQSIYRKAGVLLDNTYRSGIIRNLSDTGALIEGIDGVPANSMIIVDLGDGQLAFAKVVRAVGRQLGVQFDTPLEDDGTGTLCTRRRVSAYTVATLGLPKPGDPDRVLPSVEKDETLEQLGQRLGLTPPLSAESQPARAAAPGPATFRDLSREYLDSISGDEHAVEAAEEALTQHFLPRFGQRSADKLGWNEVGKYVTSLAAERSPGLGEEDVEQLRKLTARMWALAVDMQLVKADEIPVGNEQVFGRRSQGYAPISIDESRQLLAAALASPNRQLKYIMAVLMLTGARTSEVLAMRWSDLDLAEGTWRIPLPGGNGHRDHRLTASAVAVLGGLARLGDCPYVLPNLSTRKPYRTLTQSWDVVKMRANLGHLELDDLRDCTFGEQAWLTEMAPLLA</sequence>
<dbReference type="InterPro" id="IPR000014">
    <property type="entry name" value="PAS"/>
</dbReference>
<dbReference type="Gene3D" id="3.30.450.20">
    <property type="entry name" value="PAS domain"/>
    <property type="match status" value="1"/>
</dbReference>
<evidence type="ECO:0000256" key="2">
    <source>
        <dbReference type="ARBA" id="ARBA00023172"/>
    </source>
</evidence>
<dbReference type="SMART" id="SM00052">
    <property type="entry name" value="EAL"/>
    <property type="match status" value="1"/>
</dbReference>
<feature type="region of interest" description="Disordered" evidence="3">
    <location>
        <begin position="708"/>
        <end position="727"/>
    </location>
</feature>
<dbReference type="PROSITE" id="PS50112">
    <property type="entry name" value="PAS"/>
    <property type="match status" value="1"/>
</dbReference>
<dbReference type="InterPro" id="IPR029787">
    <property type="entry name" value="Nucleotide_cyclase"/>
</dbReference>
<evidence type="ECO:0000259" key="7">
    <source>
        <dbReference type="PROSITE" id="PS50887"/>
    </source>
</evidence>
<dbReference type="PROSITE" id="PS51898">
    <property type="entry name" value="TYR_RECOMBINASE"/>
    <property type="match status" value="1"/>
</dbReference>
<dbReference type="InterPro" id="IPR043128">
    <property type="entry name" value="Rev_trsase/Diguanyl_cyclase"/>
</dbReference>
<dbReference type="Pfam" id="PF00990">
    <property type="entry name" value="GGDEF"/>
    <property type="match status" value="1"/>
</dbReference>
<dbReference type="PANTHER" id="PTHR44757:SF2">
    <property type="entry name" value="BIOFILM ARCHITECTURE MAINTENANCE PROTEIN MBAA"/>
    <property type="match status" value="1"/>
</dbReference>
<dbReference type="PROSITE" id="PS50113">
    <property type="entry name" value="PAC"/>
    <property type="match status" value="1"/>
</dbReference>
<keyword evidence="10" id="KW-1185">Reference proteome</keyword>
<dbReference type="CDD" id="cd01948">
    <property type="entry name" value="EAL"/>
    <property type="match status" value="1"/>
</dbReference>
<gene>
    <name evidence="9" type="ORF">GCM10022211_15670</name>
</gene>
<dbReference type="Gene3D" id="1.10.443.10">
    <property type="entry name" value="Intergrase catalytic core"/>
    <property type="match status" value="1"/>
</dbReference>
<evidence type="ECO:0000259" key="5">
    <source>
        <dbReference type="PROSITE" id="PS50113"/>
    </source>
</evidence>
<dbReference type="InterPro" id="IPR052155">
    <property type="entry name" value="Biofilm_reg_signaling"/>
</dbReference>
<evidence type="ECO:0008006" key="11">
    <source>
        <dbReference type="Google" id="ProtNLM"/>
    </source>
</evidence>
<name>A0ABP7RZM7_9SPHN</name>
<dbReference type="SMART" id="SM00267">
    <property type="entry name" value="GGDEF"/>
    <property type="match status" value="1"/>
</dbReference>
<dbReference type="Pfam" id="PF00563">
    <property type="entry name" value="EAL"/>
    <property type="match status" value="1"/>
</dbReference>
<feature type="domain" description="PAC" evidence="5">
    <location>
        <begin position="90"/>
        <end position="144"/>
    </location>
</feature>
<dbReference type="RefSeq" id="WP_344709689.1">
    <property type="nucleotide sequence ID" value="NZ_BAAAZD010000002.1"/>
</dbReference>
<dbReference type="NCBIfam" id="TIGR00229">
    <property type="entry name" value="sensory_box"/>
    <property type="match status" value="1"/>
</dbReference>
<evidence type="ECO:0000259" key="6">
    <source>
        <dbReference type="PROSITE" id="PS50883"/>
    </source>
</evidence>
<dbReference type="Proteomes" id="UP001501310">
    <property type="component" value="Unassembled WGS sequence"/>
</dbReference>
<protein>
    <recommendedName>
        <fullName evidence="11">EAL domain-containing protein</fullName>
    </recommendedName>
</protein>
<evidence type="ECO:0000259" key="4">
    <source>
        <dbReference type="PROSITE" id="PS50112"/>
    </source>
</evidence>